<name>A0A9Q8QSV4_9HYPO</name>
<dbReference type="InterPro" id="IPR018744">
    <property type="entry name" value="DUF2293"/>
</dbReference>
<feature type="compositionally biased region" description="Basic and acidic residues" evidence="1">
    <location>
        <begin position="568"/>
        <end position="578"/>
    </location>
</feature>
<evidence type="ECO:0000259" key="2">
    <source>
        <dbReference type="Pfam" id="PF10056"/>
    </source>
</evidence>
<proteinExistence type="predicted"/>
<feature type="region of interest" description="Disordered" evidence="1">
    <location>
        <begin position="703"/>
        <end position="769"/>
    </location>
</feature>
<protein>
    <recommendedName>
        <fullName evidence="2">DUF2293 domain-containing protein</fullName>
    </recommendedName>
</protein>
<feature type="region of interest" description="Disordered" evidence="1">
    <location>
        <begin position="305"/>
        <end position="368"/>
    </location>
</feature>
<dbReference type="KEGG" id="ptkz:JDV02_010516"/>
<feature type="compositionally biased region" description="Pro residues" evidence="1">
    <location>
        <begin position="731"/>
        <end position="740"/>
    </location>
</feature>
<dbReference type="RefSeq" id="XP_047848273.1">
    <property type="nucleotide sequence ID" value="XM_047992259.1"/>
</dbReference>
<feature type="domain" description="DUF2293" evidence="2">
    <location>
        <begin position="197"/>
        <end position="284"/>
    </location>
</feature>
<dbReference type="GeneID" id="72072460"/>
<keyword evidence="4" id="KW-1185">Reference proteome</keyword>
<accession>A0A9Q8QSV4</accession>
<evidence type="ECO:0000256" key="1">
    <source>
        <dbReference type="SAM" id="MobiDB-lite"/>
    </source>
</evidence>
<gene>
    <name evidence="3" type="ORF">JDV02_010516</name>
</gene>
<feature type="region of interest" description="Disordered" evidence="1">
    <location>
        <begin position="384"/>
        <end position="438"/>
    </location>
</feature>
<feature type="compositionally biased region" description="Acidic residues" evidence="1">
    <location>
        <begin position="306"/>
        <end position="318"/>
    </location>
</feature>
<organism evidence="3 4">
    <name type="scientific">Purpureocillium takamizusanense</name>
    <dbReference type="NCBI Taxonomy" id="2060973"/>
    <lineage>
        <taxon>Eukaryota</taxon>
        <taxon>Fungi</taxon>
        <taxon>Dikarya</taxon>
        <taxon>Ascomycota</taxon>
        <taxon>Pezizomycotina</taxon>
        <taxon>Sordariomycetes</taxon>
        <taxon>Hypocreomycetidae</taxon>
        <taxon>Hypocreales</taxon>
        <taxon>Ophiocordycipitaceae</taxon>
        <taxon>Purpureocillium</taxon>
    </lineage>
</organism>
<evidence type="ECO:0000313" key="4">
    <source>
        <dbReference type="Proteomes" id="UP000829364"/>
    </source>
</evidence>
<feature type="compositionally biased region" description="Polar residues" evidence="1">
    <location>
        <begin position="354"/>
        <end position="364"/>
    </location>
</feature>
<dbReference type="OrthoDB" id="5288828at2759"/>
<dbReference type="AlphaFoldDB" id="A0A9Q8QSV4"/>
<dbReference type="PANTHER" id="PTHR38113:SF1">
    <property type="entry name" value="DUF2293 DOMAIN-CONTAINING PROTEIN"/>
    <property type="match status" value="1"/>
</dbReference>
<dbReference type="Proteomes" id="UP000829364">
    <property type="component" value="Chromosome 12"/>
</dbReference>
<dbReference type="Pfam" id="PF10056">
    <property type="entry name" value="DUF2293"/>
    <property type="match status" value="1"/>
</dbReference>
<feature type="region of interest" description="Disordered" evidence="1">
    <location>
        <begin position="1"/>
        <end position="51"/>
    </location>
</feature>
<dbReference type="PANTHER" id="PTHR38113">
    <property type="match status" value="1"/>
</dbReference>
<evidence type="ECO:0000313" key="3">
    <source>
        <dbReference type="EMBL" id="UNI24792.1"/>
    </source>
</evidence>
<dbReference type="EMBL" id="CP086365">
    <property type="protein sequence ID" value="UNI24792.1"/>
    <property type="molecule type" value="Genomic_DNA"/>
</dbReference>
<feature type="region of interest" description="Disordered" evidence="1">
    <location>
        <begin position="459"/>
        <end position="479"/>
    </location>
</feature>
<reference evidence="3" key="1">
    <citation type="submission" date="2021-11" db="EMBL/GenBank/DDBJ databases">
        <title>Purpureocillium_takamizusanense_genome.</title>
        <authorList>
            <person name="Nguyen N.-H."/>
        </authorList>
    </citation>
    <scope>NUCLEOTIDE SEQUENCE</scope>
    <source>
        <strain evidence="3">PT3</strain>
    </source>
</reference>
<sequence>MGNNKRKTPAAVAGGPKERHKRAQRHANASLSPQPPPGLGAKRPLPQPKDKHHTYFEFVENKDRKKKLDCVNVSTYKPPQGYSYIPVGHPELTRLCKELSREQGVKIYIVSVGDLDDRQGRVRVKAKNEQNCGLSGTPSFANQMSRMGFHFSSAIVDKAKEMLSLDDLSYPISGPSRAPEPIPESQAEYHAQADAVLRDLFPRIPNTDRQIIIDHAFTRRDRYKGEPPVGLSADMTLARRVQLAVLAHIRHSHTRYDELLKEMQWIDARRIVQSTCLDFLVKWRGDEETGRDQLEEILREVVVISDSEDEEESADEELSGPNPAALTGPQQPGFSTAATREPSSLSPSHPVAQPPTNNVRTTQRLQRRGFRRYAAVQVAWAAARERNREDQNQEPPQGAPASAEVPNVTTSHLPNEPRAPVSFSLPGRAPSSNGYVPHTVSQDVSAIRGQAPYAEVHRAARQPPLGTSAPRPPRGDSLRDLVVPSIEGPGYAVSGASSMSDDRFVFPPSHRGVGPYTEPVSVPVVHDGQHGFIAGPRSANDRLPFPRTSPRDYHAEGVLQHQMSGHDQGVHGTERRVEQSIPYPPRPYDTPRADGNSQTSGRPAPDRIVVNAAAPGNPSNPIVMEDRGGFYERVSVPEPAGLPSRRVTGVPARHRVVSGEEGSRILRETQGAPGVEIIPLSRPGNATHSMHPNSSLVADRGLGRPWEAAPHPAQGQPGYLDANHGYAPQPALGPYPPPSPHGYREESRTGVLHSGQPFPVPFQAEPHYR</sequence>
<feature type="compositionally biased region" description="Polar residues" evidence="1">
    <location>
        <begin position="328"/>
        <end position="347"/>
    </location>
</feature>
<feature type="region of interest" description="Disordered" evidence="1">
    <location>
        <begin position="562"/>
        <end position="623"/>
    </location>
</feature>